<comment type="caution">
    <text evidence="1">The sequence shown here is derived from an EMBL/GenBank/DDBJ whole genome shotgun (WGS) entry which is preliminary data.</text>
</comment>
<reference evidence="1" key="1">
    <citation type="journal article" date="2021" name="New Phytol.">
        <title>Evolutionary innovations through gain and loss of genes in the ectomycorrhizal Boletales.</title>
        <authorList>
            <person name="Wu G."/>
            <person name="Miyauchi S."/>
            <person name="Morin E."/>
            <person name="Kuo A."/>
            <person name="Drula E."/>
            <person name="Varga T."/>
            <person name="Kohler A."/>
            <person name="Feng B."/>
            <person name="Cao Y."/>
            <person name="Lipzen A."/>
            <person name="Daum C."/>
            <person name="Hundley H."/>
            <person name="Pangilinan J."/>
            <person name="Johnson J."/>
            <person name="Barry K."/>
            <person name="LaButti K."/>
            <person name="Ng V."/>
            <person name="Ahrendt S."/>
            <person name="Min B."/>
            <person name="Choi I.G."/>
            <person name="Park H."/>
            <person name="Plett J.M."/>
            <person name="Magnuson J."/>
            <person name="Spatafora J.W."/>
            <person name="Nagy L.G."/>
            <person name="Henrissat B."/>
            <person name="Grigoriev I.V."/>
            <person name="Yang Z.L."/>
            <person name="Xu J."/>
            <person name="Martin F.M."/>
        </authorList>
    </citation>
    <scope>NUCLEOTIDE SEQUENCE</scope>
    <source>
        <strain evidence="1">ATCC 28755</strain>
    </source>
</reference>
<proteinExistence type="predicted"/>
<name>A0ACB8A3Z0_9AGAM</name>
<keyword evidence="2" id="KW-1185">Reference proteome</keyword>
<dbReference type="EMBL" id="MU267909">
    <property type="protein sequence ID" value="KAH7907393.1"/>
    <property type="molecule type" value="Genomic_DNA"/>
</dbReference>
<accession>A0ACB8A3Z0</accession>
<evidence type="ECO:0000313" key="1">
    <source>
        <dbReference type="EMBL" id="KAH7907393.1"/>
    </source>
</evidence>
<gene>
    <name evidence="1" type="ORF">BJ138DRAFT_1014582</name>
</gene>
<protein>
    <submittedName>
        <fullName evidence="1">Uncharacterized protein</fullName>
    </submittedName>
</protein>
<dbReference type="Proteomes" id="UP000790377">
    <property type="component" value="Unassembled WGS sequence"/>
</dbReference>
<evidence type="ECO:0000313" key="2">
    <source>
        <dbReference type="Proteomes" id="UP000790377"/>
    </source>
</evidence>
<sequence>MTRQRRKDEVFYITTVVFLVEDTLFRLPRGPFVDQSAFFRQRILQRAPEIVKPGGSSDDVPFHLESIEKDDFKQLLKVLFPPRPVNATDAPQTYSEWAAVLKLSTKWGFENARQQAIDQMESMSIDPIDKICLARDYDVDEWLAPAVNDLVKREEPINVNDVDRLGLEFALKVAAIRERVANHPSASLQIGDRQVEHLDFTSSVAAMLVSIDMAS</sequence>
<organism evidence="1 2">
    <name type="scientific">Hygrophoropsis aurantiaca</name>
    <dbReference type="NCBI Taxonomy" id="72124"/>
    <lineage>
        <taxon>Eukaryota</taxon>
        <taxon>Fungi</taxon>
        <taxon>Dikarya</taxon>
        <taxon>Basidiomycota</taxon>
        <taxon>Agaricomycotina</taxon>
        <taxon>Agaricomycetes</taxon>
        <taxon>Agaricomycetidae</taxon>
        <taxon>Boletales</taxon>
        <taxon>Coniophorineae</taxon>
        <taxon>Hygrophoropsidaceae</taxon>
        <taxon>Hygrophoropsis</taxon>
    </lineage>
</organism>